<evidence type="ECO:0000256" key="1">
    <source>
        <dbReference type="ARBA" id="ARBA00004479"/>
    </source>
</evidence>
<feature type="domain" description="Ig-like" evidence="10">
    <location>
        <begin position="290"/>
        <end position="377"/>
    </location>
</feature>
<keyword evidence="13" id="KW-1185">Reference proteome</keyword>
<dbReference type="InterPro" id="IPR007110">
    <property type="entry name" value="Ig-like_dom"/>
</dbReference>
<reference evidence="12" key="3">
    <citation type="submission" date="2021-02" db="UniProtKB">
        <authorList>
            <consortium name="EnsemblMetazoa"/>
        </authorList>
    </citation>
    <scope>IDENTIFICATION</scope>
    <source>
        <strain evidence="12">USDA</strain>
    </source>
</reference>
<keyword evidence="7" id="KW-0325">Glycoprotein</keyword>
<evidence type="ECO:0000259" key="10">
    <source>
        <dbReference type="PROSITE" id="PS50835"/>
    </source>
</evidence>
<dbReference type="GeneID" id="8231523"/>
<feature type="transmembrane region" description="Helical" evidence="8">
    <location>
        <begin position="390"/>
        <end position="409"/>
    </location>
</feature>
<dbReference type="AlphaFoldDB" id="E0VCD3"/>
<feature type="domain" description="Ig-like" evidence="10">
    <location>
        <begin position="64"/>
        <end position="148"/>
    </location>
</feature>
<evidence type="ECO:0000256" key="5">
    <source>
        <dbReference type="ARBA" id="ARBA00022989"/>
    </source>
</evidence>
<protein>
    <recommendedName>
        <fullName evidence="10">Ig-like domain-containing protein</fullName>
    </recommendedName>
</protein>
<evidence type="ECO:0000256" key="2">
    <source>
        <dbReference type="ARBA" id="ARBA00008727"/>
    </source>
</evidence>
<dbReference type="CTD" id="8231523"/>
<dbReference type="EMBL" id="DS235053">
    <property type="protein sequence ID" value="EEB11039.1"/>
    <property type="molecule type" value="Genomic_DNA"/>
</dbReference>
<dbReference type="eggNOG" id="ENOG502TCSR">
    <property type="taxonomic scope" value="Eukaryota"/>
</dbReference>
<keyword evidence="6 8" id="KW-0472">Membrane</keyword>
<evidence type="ECO:0000313" key="12">
    <source>
        <dbReference type="EnsemblMetazoa" id="PHUM085710-PA"/>
    </source>
</evidence>
<reference evidence="11" key="2">
    <citation type="submission" date="2007-04" db="EMBL/GenBank/DDBJ databases">
        <title>The genome of the human body louse.</title>
        <authorList>
            <consortium name="The Human Body Louse Genome Consortium"/>
            <person name="Kirkness E."/>
            <person name="Walenz B."/>
            <person name="Hass B."/>
            <person name="Bruggner R."/>
            <person name="Strausberg R."/>
        </authorList>
    </citation>
    <scope>NUCLEOTIDE SEQUENCE</scope>
    <source>
        <strain evidence="11">USDA</strain>
    </source>
</reference>
<evidence type="ECO:0000256" key="4">
    <source>
        <dbReference type="ARBA" id="ARBA00022729"/>
    </source>
</evidence>
<reference evidence="11" key="1">
    <citation type="submission" date="2007-04" db="EMBL/GenBank/DDBJ databases">
        <title>Annotation of Pediculus humanus corporis strain USDA.</title>
        <authorList>
            <person name="Kirkness E."/>
            <person name="Hannick L."/>
            <person name="Hass B."/>
            <person name="Bruggner R."/>
            <person name="Lawson D."/>
            <person name="Bidwell S."/>
            <person name="Joardar V."/>
            <person name="Caler E."/>
            <person name="Walenz B."/>
            <person name="Inman J."/>
            <person name="Schobel S."/>
            <person name="Galinsky K."/>
            <person name="Amedeo P."/>
            <person name="Strausberg R."/>
        </authorList>
    </citation>
    <scope>NUCLEOTIDE SEQUENCE</scope>
    <source>
        <strain evidence="11">USDA</strain>
    </source>
</reference>
<dbReference type="InterPro" id="IPR003599">
    <property type="entry name" value="Ig_sub"/>
</dbReference>
<dbReference type="Gene3D" id="2.60.40.10">
    <property type="entry name" value="Immunoglobulins"/>
    <property type="match status" value="2"/>
</dbReference>
<dbReference type="InParanoid" id="E0VCD3"/>
<evidence type="ECO:0000256" key="7">
    <source>
        <dbReference type="ARBA" id="ARBA00023180"/>
    </source>
</evidence>
<evidence type="ECO:0000256" key="6">
    <source>
        <dbReference type="ARBA" id="ARBA00023136"/>
    </source>
</evidence>
<evidence type="ECO:0000313" key="11">
    <source>
        <dbReference type="EMBL" id="EEB11039.1"/>
    </source>
</evidence>
<keyword evidence="4 9" id="KW-0732">Signal</keyword>
<sequence length="441" mass="51095">MELLRVLILSLMIFFSYGKKRKKPLRYIDENVEDYDADVFCKSQSRLIKMEKYDEIIIVDTFLGNSILLECKYCEERDNGLPKTWSRQKHIFTGNLTEVEPSMDNNPNASSIIITIQHSLVLKNLRENDLGLYFCKAPYISTPDKSFNYLVDFVDKSDNDVLTEWSEWSECDSCYRKEGVKYRLGKCRIKVFFKNCNSSSSCANYLNLQQFVFNDRQNTEKPTEMNETEITDSLSVKKNIVNYGLALSCKSFLLKTLIPSVYAITYSIPNFLLIDKCIGPCNGKIERKGPRYRKSIILAAGAHLTLVCPDSTIDSQVRWEYNKLALHSNEGYHYIPKTAEPRIYVDSFNTLYIYDITSQESGNYTCFVDDLRMQEVKIIVMKRSAFFTKGFVFILCFFAYASGIIITCVKTQSEKSKNRRKLKDTKKLLQEKIDYDSDYSS</sequence>
<dbReference type="GO" id="GO:0016020">
    <property type="term" value="C:membrane"/>
    <property type="evidence" value="ECO:0007669"/>
    <property type="project" value="UniProtKB-SubCell"/>
</dbReference>
<evidence type="ECO:0000256" key="9">
    <source>
        <dbReference type="SAM" id="SignalP"/>
    </source>
</evidence>
<keyword evidence="5 8" id="KW-1133">Transmembrane helix</keyword>
<evidence type="ECO:0000256" key="3">
    <source>
        <dbReference type="ARBA" id="ARBA00022692"/>
    </source>
</evidence>
<dbReference type="Proteomes" id="UP000009046">
    <property type="component" value="Unassembled WGS sequence"/>
</dbReference>
<dbReference type="VEuPathDB" id="VectorBase:PHUM085710"/>
<comment type="subcellular location">
    <subcellularLocation>
        <location evidence="1">Membrane</location>
        <topology evidence="1">Single-pass type I membrane protein</topology>
    </subcellularLocation>
</comment>
<comment type="similarity">
    <text evidence="2">Belongs to the FAM187 family.</text>
</comment>
<dbReference type="HOGENOM" id="CLU_050592_0_0_1"/>
<evidence type="ECO:0000256" key="8">
    <source>
        <dbReference type="SAM" id="Phobius"/>
    </source>
</evidence>
<dbReference type="EnsemblMetazoa" id="PHUM085710-RA">
    <property type="protein sequence ID" value="PHUM085710-PA"/>
    <property type="gene ID" value="PHUM085710"/>
</dbReference>
<gene>
    <name evidence="12" type="primary">8231523</name>
    <name evidence="11" type="ORF">Phum_PHUM085710</name>
</gene>
<dbReference type="PANTHER" id="PTHR32178">
    <property type="entry name" value="FAM187"/>
    <property type="match status" value="1"/>
</dbReference>
<feature type="chain" id="PRO_5014570043" description="Ig-like domain-containing protein" evidence="9">
    <location>
        <begin position="19"/>
        <end position="441"/>
    </location>
</feature>
<dbReference type="OMA" id="WYYQDRY"/>
<dbReference type="InterPro" id="IPR039311">
    <property type="entry name" value="FAM187A/B"/>
</dbReference>
<accession>E0VCD3</accession>
<dbReference type="SMART" id="SM00409">
    <property type="entry name" value="IG"/>
    <property type="match status" value="2"/>
</dbReference>
<dbReference type="PANTHER" id="PTHR32178:SF6">
    <property type="entry name" value="IG-LIKE DOMAIN-CONTAINING PROTEIN"/>
    <property type="match status" value="1"/>
</dbReference>
<dbReference type="SUPFAM" id="SSF48726">
    <property type="entry name" value="Immunoglobulin"/>
    <property type="match status" value="2"/>
</dbReference>
<evidence type="ECO:0000313" key="13">
    <source>
        <dbReference type="Proteomes" id="UP000009046"/>
    </source>
</evidence>
<dbReference type="OrthoDB" id="9988013at2759"/>
<dbReference type="EMBL" id="AAZO01001024">
    <property type="status" value="NOT_ANNOTATED_CDS"/>
    <property type="molecule type" value="Genomic_DNA"/>
</dbReference>
<proteinExistence type="inferred from homology"/>
<organism>
    <name type="scientific">Pediculus humanus subsp. corporis</name>
    <name type="common">Body louse</name>
    <dbReference type="NCBI Taxonomy" id="121224"/>
    <lineage>
        <taxon>Eukaryota</taxon>
        <taxon>Metazoa</taxon>
        <taxon>Ecdysozoa</taxon>
        <taxon>Arthropoda</taxon>
        <taxon>Hexapoda</taxon>
        <taxon>Insecta</taxon>
        <taxon>Pterygota</taxon>
        <taxon>Neoptera</taxon>
        <taxon>Paraneoptera</taxon>
        <taxon>Psocodea</taxon>
        <taxon>Troctomorpha</taxon>
        <taxon>Phthiraptera</taxon>
        <taxon>Anoplura</taxon>
        <taxon>Pediculidae</taxon>
        <taxon>Pediculus</taxon>
    </lineage>
</organism>
<dbReference type="InterPro" id="IPR013783">
    <property type="entry name" value="Ig-like_fold"/>
</dbReference>
<feature type="signal peptide" evidence="9">
    <location>
        <begin position="1"/>
        <end position="18"/>
    </location>
</feature>
<dbReference type="KEGG" id="phu:Phum_PHUM085710"/>
<dbReference type="InterPro" id="IPR036179">
    <property type="entry name" value="Ig-like_dom_sf"/>
</dbReference>
<dbReference type="RefSeq" id="XP_002423777.1">
    <property type="nucleotide sequence ID" value="XM_002423732.1"/>
</dbReference>
<name>E0VCD3_PEDHC</name>
<keyword evidence="3 8" id="KW-0812">Transmembrane</keyword>
<dbReference type="PROSITE" id="PS50835">
    <property type="entry name" value="IG_LIKE"/>
    <property type="match status" value="2"/>
</dbReference>